<evidence type="ECO:0000313" key="1">
    <source>
        <dbReference type="EMBL" id="MQL76210.1"/>
    </source>
</evidence>
<protein>
    <submittedName>
        <fullName evidence="1">Uncharacterized protein</fullName>
    </submittedName>
</protein>
<keyword evidence="2" id="KW-1185">Reference proteome</keyword>
<reference evidence="1" key="1">
    <citation type="submission" date="2017-07" db="EMBL/GenBank/DDBJ databases">
        <title>Taro Niue Genome Assembly and Annotation.</title>
        <authorList>
            <person name="Atibalentja N."/>
            <person name="Keating K."/>
            <person name="Fields C.J."/>
        </authorList>
    </citation>
    <scope>NUCLEOTIDE SEQUENCE</scope>
    <source>
        <strain evidence="1">Niue_2</strain>
        <tissue evidence="1">Leaf</tissue>
    </source>
</reference>
<dbReference type="EMBL" id="NMUH01000286">
    <property type="protein sequence ID" value="MQL76210.1"/>
    <property type="molecule type" value="Genomic_DNA"/>
</dbReference>
<accession>A0A843U2R2</accession>
<organism evidence="1 2">
    <name type="scientific">Colocasia esculenta</name>
    <name type="common">Wild taro</name>
    <name type="synonym">Arum esculentum</name>
    <dbReference type="NCBI Taxonomy" id="4460"/>
    <lineage>
        <taxon>Eukaryota</taxon>
        <taxon>Viridiplantae</taxon>
        <taxon>Streptophyta</taxon>
        <taxon>Embryophyta</taxon>
        <taxon>Tracheophyta</taxon>
        <taxon>Spermatophyta</taxon>
        <taxon>Magnoliopsida</taxon>
        <taxon>Liliopsida</taxon>
        <taxon>Araceae</taxon>
        <taxon>Aroideae</taxon>
        <taxon>Colocasieae</taxon>
        <taxon>Colocasia</taxon>
    </lineage>
</organism>
<proteinExistence type="predicted"/>
<dbReference type="Proteomes" id="UP000652761">
    <property type="component" value="Unassembled WGS sequence"/>
</dbReference>
<evidence type="ECO:0000313" key="2">
    <source>
        <dbReference type="Proteomes" id="UP000652761"/>
    </source>
</evidence>
<comment type="caution">
    <text evidence="1">The sequence shown here is derived from an EMBL/GenBank/DDBJ whole genome shotgun (WGS) entry which is preliminary data.</text>
</comment>
<dbReference type="AlphaFoldDB" id="A0A843U2R2"/>
<name>A0A843U2R2_COLES</name>
<gene>
    <name evidence="1" type="ORF">Taro_008597</name>
</gene>
<sequence length="73" mass="8323">MGLRPCGPQVRARRTFHDRRPAQSRAVAVQGQYLQRCSSSCVVLQQCSLKSLVWLIEEIGVVEEMIRRRVPSV</sequence>